<gene>
    <name evidence="2" type="ORF">QFW96_25930</name>
</gene>
<keyword evidence="3" id="KW-1185">Reference proteome</keyword>
<accession>A0ABT6PVQ1</accession>
<name>A0ABT6PVQ1_9PSEU</name>
<evidence type="ECO:0000313" key="2">
    <source>
        <dbReference type="EMBL" id="MDI2032088.1"/>
    </source>
</evidence>
<comment type="caution">
    <text evidence="2">The sequence shown here is derived from an EMBL/GenBank/DDBJ whole genome shotgun (WGS) entry which is preliminary data.</text>
</comment>
<evidence type="ECO:0000256" key="1">
    <source>
        <dbReference type="SAM" id="MobiDB-lite"/>
    </source>
</evidence>
<sequence>MVRAWLKWGADEVELEVVIVDDREWYACPVGGPRCGRSLVDSGRMGLDALDWHVRITHNLALPIDQASTRPKPTTPKPAPTQAKKAS</sequence>
<dbReference type="EMBL" id="JASAOF010000024">
    <property type="protein sequence ID" value="MDI2032088.1"/>
    <property type="molecule type" value="Genomic_DNA"/>
</dbReference>
<evidence type="ECO:0008006" key="4">
    <source>
        <dbReference type="Google" id="ProtNLM"/>
    </source>
</evidence>
<evidence type="ECO:0000313" key="3">
    <source>
        <dbReference type="Proteomes" id="UP001237595"/>
    </source>
</evidence>
<proteinExistence type="predicted"/>
<feature type="region of interest" description="Disordered" evidence="1">
    <location>
        <begin position="63"/>
        <end position="87"/>
    </location>
</feature>
<organism evidence="2 3">
    <name type="scientific">Saccharopolyspora ipomoeae</name>
    <dbReference type="NCBI Taxonomy" id="3042027"/>
    <lineage>
        <taxon>Bacteria</taxon>
        <taxon>Bacillati</taxon>
        <taxon>Actinomycetota</taxon>
        <taxon>Actinomycetes</taxon>
        <taxon>Pseudonocardiales</taxon>
        <taxon>Pseudonocardiaceae</taxon>
        <taxon>Saccharopolyspora</taxon>
    </lineage>
</organism>
<dbReference type="RefSeq" id="WP_281458344.1">
    <property type="nucleotide sequence ID" value="NZ_JASAOF010000024.1"/>
</dbReference>
<dbReference type="Proteomes" id="UP001237595">
    <property type="component" value="Unassembled WGS sequence"/>
</dbReference>
<protein>
    <recommendedName>
        <fullName evidence="4">Transposase</fullName>
    </recommendedName>
</protein>
<reference evidence="2 3" key="1">
    <citation type="submission" date="2023-04" db="EMBL/GenBank/DDBJ databases">
        <title>Draft genome sequence of Saccharopolyspora sp. TS4A08 isolated from sweet potato rhizospheric soil.</title>
        <authorList>
            <person name="Suksaard P."/>
            <person name="Duangmal K."/>
        </authorList>
    </citation>
    <scope>NUCLEOTIDE SEQUENCE [LARGE SCALE GENOMIC DNA]</scope>
    <source>
        <strain evidence="2 3">TS4A08</strain>
    </source>
</reference>